<evidence type="ECO:0000313" key="1">
    <source>
        <dbReference type="EMBL" id="RJE24549.1"/>
    </source>
</evidence>
<reference evidence="2" key="1">
    <citation type="submission" date="2017-02" db="EMBL/GenBank/DDBJ databases">
        <authorList>
            <person name="Tafer H."/>
            <person name="Lopandic K."/>
        </authorList>
    </citation>
    <scope>NUCLEOTIDE SEQUENCE [LARGE SCALE GENOMIC DNA]</scope>
    <source>
        <strain evidence="2">CBS 366.77</strain>
    </source>
</reference>
<dbReference type="AlphaFoldDB" id="A0A3A2ZMT0"/>
<proteinExistence type="predicted"/>
<keyword evidence="2" id="KW-1185">Reference proteome</keyword>
<accession>A0A3A2ZMT0</accession>
<sequence>MSSTNLTCQYLEQQHPTPRSDIAKVLRIGSSDPKRKDYLVCSYLCGNLRRLYVAHTKSQLGITEDMAASWGRTFDAKPYDLFTLIASQTTHM</sequence>
<protein>
    <submittedName>
        <fullName evidence="1">Uncharacterized protein</fullName>
    </submittedName>
</protein>
<dbReference type="EMBL" id="MVGC01000077">
    <property type="protein sequence ID" value="RJE24549.1"/>
    <property type="molecule type" value="Genomic_DNA"/>
</dbReference>
<comment type="caution">
    <text evidence="1">The sequence shown here is derived from an EMBL/GenBank/DDBJ whole genome shotgun (WGS) entry which is preliminary data.</text>
</comment>
<dbReference type="Proteomes" id="UP000266188">
    <property type="component" value="Unassembled WGS sequence"/>
</dbReference>
<gene>
    <name evidence="1" type="ORF">PHISCL_03136</name>
</gene>
<evidence type="ECO:0000313" key="2">
    <source>
        <dbReference type="Proteomes" id="UP000266188"/>
    </source>
</evidence>
<organism evidence="1 2">
    <name type="scientific">Aspergillus sclerotialis</name>
    <dbReference type="NCBI Taxonomy" id="2070753"/>
    <lineage>
        <taxon>Eukaryota</taxon>
        <taxon>Fungi</taxon>
        <taxon>Dikarya</taxon>
        <taxon>Ascomycota</taxon>
        <taxon>Pezizomycotina</taxon>
        <taxon>Eurotiomycetes</taxon>
        <taxon>Eurotiomycetidae</taxon>
        <taxon>Eurotiales</taxon>
        <taxon>Aspergillaceae</taxon>
        <taxon>Aspergillus</taxon>
        <taxon>Aspergillus subgen. Polypaecilum</taxon>
    </lineage>
</organism>
<name>A0A3A2ZMT0_9EURO</name>